<evidence type="ECO:0000313" key="2">
    <source>
        <dbReference type="EMBL" id="KAJ7374519.1"/>
    </source>
</evidence>
<sequence length="136" mass="15258">MATTLDVEIFKVMNAGNFWAHPIASPGSEFQDFMGKLNDHFRQSTTSQAVTQILKGQMCVIRRTSDSCWYRARVQNVLQTLSGPQASVFLVDLAESTLVPCCWIREVPAVFQNIPVQAMECFLIGPQTTWTCNILL</sequence>
<dbReference type="GO" id="GO:0003724">
    <property type="term" value="F:RNA helicase activity"/>
    <property type="evidence" value="ECO:0007669"/>
    <property type="project" value="UniProtKB-EC"/>
</dbReference>
<dbReference type="PANTHER" id="PTHR22948:SF76">
    <property type="entry name" value="FI20010P1-RELATED"/>
    <property type="match status" value="1"/>
</dbReference>
<dbReference type="SMART" id="SM00333">
    <property type="entry name" value="TUDOR"/>
    <property type="match status" value="1"/>
</dbReference>
<dbReference type="EMBL" id="MU826827">
    <property type="protein sequence ID" value="KAJ7374519.1"/>
    <property type="molecule type" value="Genomic_DNA"/>
</dbReference>
<comment type="caution">
    <text evidence="2">The sequence shown here is derived from an EMBL/GenBank/DDBJ whole genome shotgun (WGS) entry which is preliminary data.</text>
</comment>
<keyword evidence="2" id="KW-0378">Hydrolase</keyword>
<protein>
    <submittedName>
        <fullName evidence="2">Tdrd12p</fullName>
        <ecNumber evidence="2">3.6.4.13</ecNumber>
    </submittedName>
</protein>
<dbReference type="PROSITE" id="PS50304">
    <property type="entry name" value="TUDOR"/>
    <property type="match status" value="1"/>
</dbReference>
<dbReference type="InterPro" id="IPR002999">
    <property type="entry name" value="Tudor"/>
</dbReference>
<gene>
    <name evidence="2" type="primary">TDRD12_1</name>
    <name evidence="2" type="ORF">OS493_004857</name>
</gene>
<dbReference type="InterPro" id="IPR050621">
    <property type="entry name" value="Tudor_domain_containing"/>
</dbReference>
<dbReference type="EC" id="3.6.4.13" evidence="2"/>
<dbReference type="Proteomes" id="UP001163046">
    <property type="component" value="Unassembled WGS sequence"/>
</dbReference>
<reference evidence="2" key="1">
    <citation type="submission" date="2023-01" db="EMBL/GenBank/DDBJ databases">
        <title>Genome assembly of the deep-sea coral Lophelia pertusa.</title>
        <authorList>
            <person name="Herrera S."/>
            <person name="Cordes E."/>
        </authorList>
    </citation>
    <scope>NUCLEOTIDE SEQUENCE</scope>
    <source>
        <strain evidence="2">USNM1676648</strain>
        <tissue evidence="2">Polyp</tissue>
    </source>
</reference>
<dbReference type="OrthoDB" id="9995375at2759"/>
<name>A0A9X0CV47_9CNID</name>
<dbReference type="InterPro" id="IPR035437">
    <property type="entry name" value="SNase_OB-fold_sf"/>
</dbReference>
<organism evidence="2 3">
    <name type="scientific">Desmophyllum pertusum</name>
    <dbReference type="NCBI Taxonomy" id="174260"/>
    <lineage>
        <taxon>Eukaryota</taxon>
        <taxon>Metazoa</taxon>
        <taxon>Cnidaria</taxon>
        <taxon>Anthozoa</taxon>
        <taxon>Hexacorallia</taxon>
        <taxon>Scleractinia</taxon>
        <taxon>Caryophylliina</taxon>
        <taxon>Caryophylliidae</taxon>
        <taxon>Desmophyllum</taxon>
    </lineage>
</organism>
<proteinExistence type="predicted"/>
<dbReference type="Gene3D" id="2.40.50.90">
    <property type="match status" value="1"/>
</dbReference>
<accession>A0A9X0CV47</accession>
<dbReference type="Gene3D" id="2.30.30.140">
    <property type="match status" value="1"/>
</dbReference>
<dbReference type="GO" id="GO:0016787">
    <property type="term" value="F:hydrolase activity"/>
    <property type="evidence" value="ECO:0007669"/>
    <property type="project" value="UniProtKB-KW"/>
</dbReference>
<feature type="domain" description="Tudor" evidence="1">
    <location>
        <begin position="52"/>
        <end position="114"/>
    </location>
</feature>
<evidence type="ECO:0000313" key="3">
    <source>
        <dbReference type="Proteomes" id="UP001163046"/>
    </source>
</evidence>
<dbReference type="AlphaFoldDB" id="A0A9X0CV47"/>
<dbReference type="Pfam" id="PF00567">
    <property type="entry name" value="TUDOR"/>
    <property type="match status" value="1"/>
</dbReference>
<dbReference type="SUPFAM" id="SSF63748">
    <property type="entry name" value="Tudor/PWWP/MBT"/>
    <property type="match status" value="1"/>
</dbReference>
<dbReference type="PANTHER" id="PTHR22948">
    <property type="entry name" value="TUDOR DOMAIN CONTAINING PROTEIN"/>
    <property type="match status" value="1"/>
</dbReference>
<evidence type="ECO:0000259" key="1">
    <source>
        <dbReference type="PROSITE" id="PS50304"/>
    </source>
</evidence>
<keyword evidence="3" id="KW-1185">Reference proteome</keyword>